<reference evidence="12 13" key="1">
    <citation type="journal article" date="2011" name="J. Gen. Appl. Microbiol.">
        <title>Draft genome sequencing of the enigmatic yeast Saitoella complicata.</title>
        <authorList>
            <person name="Nishida H."/>
            <person name="Hamamoto M."/>
            <person name="Sugiyama J."/>
        </authorList>
    </citation>
    <scope>NUCLEOTIDE SEQUENCE [LARGE SCALE GENOMIC DNA]</scope>
    <source>
        <strain evidence="12 13">NRRL Y-17804</strain>
    </source>
</reference>
<accession>A0A0E9ND79</accession>
<evidence type="ECO:0000256" key="9">
    <source>
        <dbReference type="ARBA" id="ARBA00030617"/>
    </source>
</evidence>
<dbReference type="GO" id="GO:0005730">
    <property type="term" value="C:nucleolus"/>
    <property type="evidence" value="ECO:0007669"/>
    <property type="project" value="UniProtKB-SubCell"/>
</dbReference>
<feature type="domain" description="Exoribonuclease phosphorolytic" evidence="11">
    <location>
        <begin position="207"/>
        <end position="269"/>
    </location>
</feature>
<evidence type="ECO:0000256" key="1">
    <source>
        <dbReference type="ARBA" id="ARBA00004496"/>
    </source>
</evidence>
<dbReference type="GO" id="GO:0034476">
    <property type="term" value="P:U5 snRNA 3'-end processing"/>
    <property type="evidence" value="ECO:0007669"/>
    <property type="project" value="TreeGrafter"/>
</dbReference>
<dbReference type="RefSeq" id="XP_019027326.1">
    <property type="nucleotide sequence ID" value="XM_019171457.1"/>
</dbReference>
<dbReference type="OrthoDB" id="45882at2759"/>
<dbReference type="GO" id="GO:0000176">
    <property type="term" value="C:nuclear exosome (RNase complex)"/>
    <property type="evidence" value="ECO:0007669"/>
    <property type="project" value="UniProtKB-ARBA"/>
</dbReference>
<gene>
    <name evidence="12" type="ORF">G7K_2010-t1</name>
</gene>
<dbReference type="Pfam" id="PF01138">
    <property type="entry name" value="RNase_PH"/>
    <property type="match status" value="1"/>
</dbReference>
<dbReference type="GO" id="GO:0016075">
    <property type="term" value="P:rRNA catabolic process"/>
    <property type="evidence" value="ECO:0007669"/>
    <property type="project" value="TreeGrafter"/>
</dbReference>
<dbReference type="PANTHER" id="PTHR11097">
    <property type="entry name" value="EXOSOME COMPLEX EXONUCLEASE RIBOSOMAL RNA PROCESSING PROTEIN"/>
    <property type="match status" value="1"/>
</dbReference>
<evidence type="ECO:0000256" key="3">
    <source>
        <dbReference type="ARBA" id="ARBA00006678"/>
    </source>
</evidence>
<keyword evidence="6" id="KW-0271">Exosome</keyword>
<dbReference type="OMA" id="EIKAFWV"/>
<dbReference type="GO" id="GO:0035925">
    <property type="term" value="F:mRNA 3'-UTR AU-rich region binding"/>
    <property type="evidence" value="ECO:0007669"/>
    <property type="project" value="TreeGrafter"/>
</dbReference>
<dbReference type="InterPro" id="IPR050590">
    <property type="entry name" value="Exosome_comp_Rrp42_subfam"/>
</dbReference>
<dbReference type="GO" id="GO:0071035">
    <property type="term" value="P:nuclear polyadenylation-dependent rRNA catabolic process"/>
    <property type="evidence" value="ECO:0007669"/>
    <property type="project" value="TreeGrafter"/>
</dbReference>
<feature type="domain" description="Exoribonuclease phosphorolytic" evidence="10">
    <location>
        <begin position="43"/>
        <end position="178"/>
    </location>
</feature>
<dbReference type="GO" id="GO:0071038">
    <property type="term" value="P:TRAMP-dependent tRNA surveillance pathway"/>
    <property type="evidence" value="ECO:0007669"/>
    <property type="project" value="TreeGrafter"/>
</dbReference>
<keyword evidence="5" id="KW-0698">rRNA processing</keyword>
<dbReference type="GO" id="GO:0034475">
    <property type="term" value="P:U4 snRNA 3'-end processing"/>
    <property type="evidence" value="ECO:0007669"/>
    <property type="project" value="TreeGrafter"/>
</dbReference>
<evidence type="ECO:0000256" key="7">
    <source>
        <dbReference type="ARBA" id="ARBA00022884"/>
    </source>
</evidence>
<evidence type="ECO:0000313" key="12">
    <source>
        <dbReference type="EMBL" id="GAO47812.1"/>
    </source>
</evidence>
<dbReference type="InterPro" id="IPR027408">
    <property type="entry name" value="PNPase/RNase_PH_dom_sf"/>
</dbReference>
<dbReference type="InterPro" id="IPR036345">
    <property type="entry name" value="ExoRNase_PH_dom2_sf"/>
</dbReference>
<evidence type="ECO:0000256" key="5">
    <source>
        <dbReference type="ARBA" id="ARBA00022552"/>
    </source>
</evidence>
<dbReference type="CDD" id="cd11369">
    <property type="entry name" value="RNase_PH_RRP43"/>
    <property type="match status" value="1"/>
</dbReference>
<comment type="similarity">
    <text evidence="3">Belongs to the RNase PH family.</text>
</comment>
<organism evidence="12 13">
    <name type="scientific">Saitoella complicata (strain BCRC 22490 / CBS 7301 / JCM 7358 / NBRC 10748 / NRRL Y-17804)</name>
    <dbReference type="NCBI Taxonomy" id="698492"/>
    <lineage>
        <taxon>Eukaryota</taxon>
        <taxon>Fungi</taxon>
        <taxon>Dikarya</taxon>
        <taxon>Ascomycota</taxon>
        <taxon>Taphrinomycotina</taxon>
        <taxon>Taphrinomycotina incertae sedis</taxon>
        <taxon>Saitoella</taxon>
    </lineage>
</organism>
<evidence type="ECO:0000313" key="13">
    <source>
        <dbReference type="Proteomes" id="UP000033140"/>
    </source>
</evidence>
<dbReference type="GO" id="GO:0034473">
    <property type="term" value="P:U1 snRNA 3'-end processing"/>
    <property type="evidence" value="ECO:0007669"/>
    <property type="project" value="TreeGrafter"/>
</dbReference>
<dbReference type="InterPro" id="IPR015847">
    <property type="entry name" value="ExoRNase_PH_dom2"/>
</dbReference>
<reference evidence="12 13" key="3">
    <citation type="journal article" date="2015" name="Genome Announc.">
        <title>Draft Genome Sequence of the Archiascomycetous Yeast Saitoella complicata.</title>
        <authorList>
            <person name="Yamauchi K."/>
            <person name="Kondo S."/>
            <person name="Hamamoto M."/>
            <person name="Takahashi Y."/>
            <person name="Ogura Y."/>
            <person name="Hayashi T."/>
            <person name="Nishida H."/>
        </authorList>
    </citation>
    <scope>NUCLEOTIDE SEQUENCE [LARGE SCALE GENOMIC DNA]</scope>
    <source>
        <strain evidence="12 13">NRRL Y-17804</strain>
    </source>
</reference>
<evidence type="ECO:0000259" key="10">
    <source>
        <dbReference type="Pfam" id="PF01138"/>
    </source>
</evidence>
<keyword evidence="13" id="KW-1185">Reference proteome</keyword>
<dbReference type="SUPFAM" id="SSF54211">
    <property type="entry name" value="Ribosomal protein S5 domain 2-like"/>
    <property type="match status" value="1"/>
</dbReference>
<dbReference type="Gene3D" id="3.30.230.70">
    <property type="entry name" value="GHMP Kinase, N-terminal domain"/>
    <property type="match status" value="1"/>
</dbReference>
<sequence>MPENDALPSLSFPPATFKKLHPQEYLRRFTTSEVRADGRSLCEFRPTTANAGSLSNAFGSAVVRMGNTTVVCGVKGEIAEPDVERPREGWLVPNIELTPICSTKFKYGPPGDLAQSLGEKLDTLVKATKALPLDTLCIEEGKAAWVLYADIICLNYDGNVFDAAWMALMTALEDTRLPVAKWDEDREHAVCSDTETRRLDVAGKCYASTFGLFDGQYLLADMDDDEEELVQESVTIVVNSQGRLCNISKGGGMNLSVETLRECVAMAKRRYAELDDVTQKAKAS</sequence>
<dbReference type="FunFam" id="3.30.230.70:FF:000017">
    <property type="entry name" value="Exosome complex component Rrp42"/>
    <property type="match status" value="1"/>
</dbReference>
<dbReference type="AlphaFoldDB" id="A0A0E9ND79"/>
<dbReference type="GO" id="GO:0000467">
    <property type="term" value="P:exonucleolytic trimming to generate mature 3'-end of 5.8S rRNA from tricistronic rRNA transcript (SSU-rRNA, 5.8S rRNA, LSU-rRNA)"/>
    <property type="evidence" value="ECO:0007669"/>
    <property type="project" value="TreeGrafter"/>
</dbReference>
<evidence type="ECO:0000256" key="6">
    <source>
        <dbReference type="ARBA" id="ARBA00022835"/>
    </source>
</evidence>
<dbReference type="InterPro" id="IPR020568">
    <property type="entry name" value="Ribosomal_Su5_D2-typ_SF"/>
</dbReference>
<evidence type="ECO:0000259" key="11">
    <source>
        <dbReference type="Pfam" id="PF03725"/>
    </source>
</evidence>
<dbReference type="SUPFAM" id="SSF55666">
    <property type="entry name" value="Ribonuclease PH domain 2-like"/>
    <property type="match status" value="1"/>
</dbReference>
<evidence type="ECO:0000256" key="4">
    <source>
        <dbReference type="ARBA" id="ARBA00022490"/>
    </source>
</evidence>
<dbReference type="Proteomes" id="UP000033140">
    <property type="component" value="Unassembled WGS sequence"/>
</dbReference>
<comment type="caution">
    <text evidence="12">The sequence shown here is derived from an EMBL/GenBank/DDBJ whole genome shotgun (WGS) entry which is preliminary data.</text>
</comment>
<dbReference type="Pfam" id="PF03725">
    <property type="entry name" value="RNase_PH_C"/>
    <property type="match status" value="1"/>
</dbReference>
<dbReference type="STRING" id="698492.A0A0E9ND79"/>
<keyword evidence="4" id="KW-0963">Cytoplasm</keyword>
<dbReference type="GO" id="GO:0000177">
    <property type="term" value="C:cytoplasmic exosome (RNase complex)"/>
    <property type="evidence" value="ECO:0007669"/>
    <property type="project" value="TreeGrafter"/>
</dbReference>
<dbReference type="InterPro" id="IPR001247">
    <property type="entry name" value="ExoRNase_PH_dom1"/>
</dbReference>
<proteinExistence type="inferred from homology"/>
<protein>
    <recommendedName>
        <fullName evidence="9">Ribosomal RNA-processing protein 43</fullName>
    </recommendedName>
</protein>
<reference evidence="12 13" key="2">
    <citation type="journal article" date="2014" name="J. Gen. Appl. Microbiol.">
        <title>The early diverging ascomycetous budding yeast Saitoella complicata has three histone deacetylases belonging to the Clr6, Hos2, and Rpd3 lineages.</title>
        <authorList>
            <person name="Nishida H."/>
            <person name="Matsumoto T."/>
            <person name="Kondo S."/>
            <person name="Hamamoto M."/>
            <person name="Yoshikawa H."/>
        </authorList>
    </citation>
    <scope>NUCLEOTIDE SEQUENCE [LARGE SCALE GENOMIC DNA]</scope>
    <source>
        <strain evidence="12 13">NRRL Y-17804</strain>
    </source>
</reference>
<dbReference type="GO" id="GO:0071028">
    <property type="term" value="P:nuclear mRNA surveillance"/>
    <property type="evidence" value="ECO:0007669"/>
    <property type="project" value="TreeGrafter"/>
</dbReference>
<keyword evidence="7" id="KW-0694">RNA-binding</keyword>
<dbReference type="InterPro" id="IPR033196">
    <property type="entry name" value="Rrp43"/>
</dbReference>
<name>A0A0E9ND79_SAICN</name>
<evidence type="ECO:0000256" key="2">
    <source>
        <dbReference type="ARBA" id="ARBA00004604"/>
    </source>
</evidence>
<comment type="subcellular location">
    <subcellularLocation>
        <location evidence="1">Cytoplasm</location>
    </subcellularLocation>
    <subcellularLocation>
        <location evidence="2">Nucleus</location>
        <location evidence="2">Nucleolus</location>
    </subcellularLocation>
</comment>
<evidence type="ECO:0000256" key="8">
    <source>
        <dbReference type="ARBA" id="ARBA00023242"/>
    </source>
</evidence>
<dbReference type="PANTHER" id="PTHR11097:SF9">
    <property type="entry name" value="EXOSOME COMPLEX COMPONENT RRP43"/>
    <property type="match status" value="1"/>
</dbReference>
<dbReference type="EMBL" id="BACD03000011">
    <property type="protein sequence ID" value="GAO47812.1"/>
    <property type="molecule type" value="Genomic_DNA"/>
</dbReference>
<keyword evidence="8" id="KW-0539">Nucleus</keyword>